<organism evidence="1 2">
    <name type="scientific">Portunus trituberculatus</name>
    <name type="common">Swimming crab</name>
    <name type="synonym">Neptunus trituberculatus</name>
    <dbReference type="NCBI Taxonomy" id="210409"/>
    <lineage>
        <taxon>Eukaryota</taxon>
        <taxon>Metazoa</taxon>
        <taxon>Ecdysozoa</taxon>
        <taxon>Arthropoda</taxon>
        <taxon>Crustacea</taxon>
        <taxon>Multicrustacea</taxon>
        <taxon>Malacostraca</taxon>
        <taxon>Eumalacostraca</taxon>
        <taxon>Eucarida</taxon>
        <taxon>Decapoda</taxon>
        <taxon>Pleocyemata</taxon>
        <taxon>Brachyura</taxon>
        <taxon>Eubrachyura</taxon>
        <taxon>Portunoidea</taxon>
        <taxon>Portunidae</taxon>
        <taxon>Portuninae</taxon>
        <taxon>Portunus</taxon>
    </lineage>
</organism>
<reference evidence="1 2" key="1">
    <citation type="submission" date="2019-05" db="EMBL/GenBank/DDBJ databases">
        <title>Another draft genome of Portunus trituberculatus and its Hox gene families provides insights of decapod evolution.</title>
        <authorList>
            <person name="Jeong J.-H."/>
            <person name="Song I."/>
            <person name="Kim S."/>
            <person name="Choi T."/>
            <person name="Kim D."/>
            <person name="Ryu S."/>
            <person name="Kim W."/>
        </authorList>
    </citation>
    <scope>NUCLEOTIDE SEQUENCE [LARGE SCALE GENOMIC DNA]</scope>
    <source>
        <tissue evidence="1">Muscle</tissue>
    </source>
</reference>
<proteinExistence type="predicted"/>
<keyword evidence="2" id="KW-1185">Reference proteome</keyword>
<evidence type="ECO:0000313" key="2">
    <source>
        <dbReference type="Proteomes" id="UP000324222"/>
    </source>
</evidence>
<accession>A0A5B7I3M1</accession>
<evidence type="ECO:0000313" key="1">
    <source>
        <dbReference type="EMBL" id="MPC80001.1"/>
    </source>
</evidence>
<protein>
    <submittedName>
        <fullName evidence="1">Uncharacterized protein</fullName>
    </submittedName>
</protein>
<dbReference type="EMBL" id="VSRR010052691">
    <property type="protein sequence ID" value="MPC80001.1"/>
    <property type="molecule type" value="Genomic_DNA"/>
</dbReference>
<dbReference type="Proteomes" id="UP000324222">
    <property type="component" value="Unassembled WGS sequence"/>
</dbReference>
<gene>
    <name evidence="1" type="ORF">E2C01_074563</name>
</gene>
<dbReference type="AlphaFoldDB" id="A0A5B7I3M1"/>
<sequence>MLGRLRFLGNIAVCCPTSGVGRHLRDDVRRVRGALHPHQHLHHCFFSVNTVPLGQMEYTVRCSTLGSPLRVESSG</sequence>
<comment type="caution">
    <text evidence="1">The sequence shown here is derived from an EMBL/GenBank/DDBJ whole genome shotgun (WGS) entry which is preliminary data.</text>
</comment>
<name>A0A5B7I3M1_PORTR</name>